<dbReference type="RefSeq" id="WP_097133259.1">
    <property type="nucleotide sequence ID" value="NZ_OCMT01000004.1"/>
</dbReference>
<evidence type="ECO:0000256" key="1">
    <source>
        <dbReference type="SAM" id="SignalP"/>
    </source>
</evidence>
<proteinExistence type="predicted"/>
<dbReference type="PANTHER" id="PTHR36920:SF1">
    <property type="entry name" value="OUTER MEMBRANE PROTEIN W"/>
    <property type="match status" value="1"/>
</dbReference>
<dbReference type="InterPro" id="IPR005618">
    <property type="entry name" value="OMPW"/>
</dbReference>
<dbReference type="Proteomes" id="UP000219281">
    <property type="component" value="Unassembled WGS sequence"/>
</dbReference>
<reference evidence="3" key="1">
    <citation type="submission" date="2017-09" db="EMBL/GenBank/DDBJ databases">
        <authorList>
            <person name="Varghese N."/>
            <person name="Submissions S."/>
        </authorList>
    </citation>
    <scope>NUCLEOTIDE SEQUENCE [LARGE SCALE GENOMIC DNA]</scope>
    <source>
        <strain evidence="3">CGMCC 1.12803</strain>
    </source>
</reference>
<gene>
    <name evidence="2" type="ORF">SAMN06297358_3445</name>
</gene>
<dbReference type="EMBL" id="OCMT01000004">
    <property type="protein sequence ID" value="SOD19740.1"/>
    <property type="molecule type" value="Genomic_DNA"/>
</dbReference>
<dbReference type="Pfam" id="PF03922">
    <property type="entry name" value="OmpW"/>
    <property type="match status" value="1"/>
</dbReference>
<feature type="chain" id="PRO_5013148818" evidence="1">
    <location>
        <begin position="20"/>
        <end position="211"/>
    </location>
</feature>
<dbReference type="GO" id="GO:0019867">
    <property type="term" value="C:outer membrane"/>
    <property type="evidence" value="ECO:0007669"/>
    <property type="project" value="InterPro"/>
</dbReference>
<evidence type="ECO:0000313" key="3">
    <source>
        <dbReference type="Proteomes" id="UP000219281"/>
    </source>
</evidence>
<feature type="signal peptide" evidence="1">
    <location>
        <begin position="1"/>
        <end position="19"/>
    </location>
</feature>
<dbReference type="AlphaFoldDB" id="A0A286ACU9"/>
<evidence type="ECO:0000313" key="2">
    <source>
        <dbReference type="EMBL" id="SOD19740.1"/>
    </source>
</evidence>
<sequence>MRKILTFLLFAGLSINGFAQQKGDFRMRLRATAVIPQESADISVIKGNVDISNTVIPELDFTYFLAKNFSANLILGTTRHEVNAINTALGNVDLGKVWLLPPTLTFAYHMPVSKQVQPYVGAGVNYTIFYGVKNGPAIAETSYKNAFAPAAQLGVDFDITKKLFLNFDVKKLWLSTDATVTTVPSVAGGATVVADTKIDPWLCSFGIGIKL</sequence>
<organism evidence="2 3">
    <name type="scientific">Pedobacter xixiisoli</name>
    <dbReference type="NCBI Taxonomy" id="1476464"/>
    <lineage>
        <taxon>Bacteria</taxon>
        <taxon>Pseudomonadati</taxon>
        <taxon>Bacteroidota</taxon>
        <taxon>Sphingobacteriia</taxon>
        <taxon>Sphingobacteriales</taxon>
        <taxon>Sphingobacteriaceae</taxon>
        <taxon>Pedobacter</taxon>
    </lineage>
</organism>
<dbReference type="Gene3D" id="2.40.160.20">
    <property type="match status" value="1"/>
</dbReference>
<dbReference type="GO" id="GO:0055085">
    <property type="term" value="P:transmembrane transport"/>
    <property type="evidence" value="ECO:0007669"/>
    <property type="project" value="TreeGrafter"/>
</dbReference>
<protein>
    <submittedName>
        <fullName evidence="2">Outer membrane protein</fullName>
    </submittedName>
</protein>
<accession>A0A286ACU9</accession>
<dbReference type="InterPro" id="IPR011250">
    <property type="entry name" value="OMP/PagP_B-barrel"/>
</dbReference>
<dbReference type="PANTHER" id="PTHR36920">
    <property type="match status" value="1"/>
</dbReference>
<dbReference type="SUPFAM" id="SSF56925">
    <property type="entry name" value="OMPA-like"/>
    <property type="match status" value="1"/>
</dbReference>
<dbReference type="OrthoDB" id="9807574at2"/>
<keyword evidence="3" id="KW-1185">Reference proteome</keyword>
<name>A0A286ACU9_9SPHI</name>
<keyword evidence="1" id="KW-0732">Signal</keyword>